<dbReference type="PATRIC" id="fig|1276229.3.peg.685"/>
<dbReference type="Gene3D" id="2.60.120.260">
    <property type="entry name" value="Galactose-binding domain-like"/>
    <property type="match status" value="1"/>
</dbReference>
<evidence type="ECO:0000259" key="1">
    <source>
        <dbReference type="Pfam" id="PF03644"/>
    </source>
</evidence>
<dbReference type="RefSeq" id="WP_016340923.1">
    <property type="nucleotide sequence ID" value="NC_021284.1"/>
</dbReference>
<gene>
    <name evidence="2" type="ORF">SSYRP_v1c06900</name>
</gene>
<dbReference type="OrthoDB" id="1089471at2"/>
<dbReference type="HOGENOM" id="CLU_315656_0_0_14"/>
<evidence type="ECO:0000313" key="3">
    <source>
        <dbReference type="Proteomes" id="UP000013963"/>
    </source>
</evidence>
<dbReference type="InterPro" id="IPR005201">
    <property type="entry name" value="TIM_ENGase"/>
</dbReference>
<dbReference type="Proteomes" id="UP000013963">
    <property type="component" value="Chromosome"/>
</dbReference>
<sequence>MKKLLSFLGTVSLIIPPVTSLVGCSYSFLGPDLASLPSYDWKQEEPYFSAYQPTSISNSVINSGQLRVDNSERYLNYRNFNTGYKNPKGIYKQAVTGAPLNAAYLPNGNYRKDFGERDRNLLFSQINSILDWNPAVDQDLKYNQSDQKLLKTKKVAGKWVTKQDPTVKTMNMGLAVRSTSGESTVVGTNRLFNYNFNNWQYVNTFTAWAGAADEGIIVPPPADAVNAAHINGTKMYGNIYLDGYNGLTRSMLTDFLAKDSNGNYLIVDVLIAMAKYLGFDGWFWNYEPNGGAPDGFIMDISGATGIINQFMNKVKSSSDPAIKNLQIISYRNYGNLKYLDNGQVYDVLADQLAKATDGHFQQDFYVYPNETIKWSSHNPNYNPLDLYNMYNLGGWINNEIFYNEKRIGTRDIRDLTQLHLDPATNQPYTDVIKENDDLRKNKWAFSGKNVNSLSIFASSTATDLARSYLDKQPKISLKNDLYAVMLQNEYDDMIYTGRNRFLSNDDHGSISLDSNFDVSHMSYGVGNVVLENTVLFDNDPDALAEFKTNFSTGQGQLFVNDDGTVIKNYPWNNRRLTDTQPTYKWDIHKTINNNNNEQVKTVKGYYDYYDAYQKGNSLALGSGFDENGKVIPGIIDQPIVWNIMGTNYQSSAKELNFKIKLNNWNRTELKKYFNIVPVVTLNDGSTVNINDVKLKDLANNWIDLTANISQNIVLKSDQKIAKLGLAISPTTNGAKTPVKMNVGEFKVHNLNLPAPTTVNTINGNYITNLNNEYSIYRDDKYNIRLNWTINENLRDEISYYQIYLENGNGAYYYLGQTTNRNYYLHSLDLQANSKIIIKTVNRDNPNKSTYQSWTIN</sequence>
<keyword evidence="3" id="KW-1185">Reference proteome</keyword>
<reference evidence="2 3" key="1">
    <citation type="journal article" date="2013" name="Genome Biol. Evol.">
        <title>Complete genomes of two dipteran-associated spiroplasmas provided insights into the origin, dynamics, and impacts of viral invasion in spiroplasma.</title>
        <authorList>
            <person name="Ku C."/>
            <person name="Lo W.S."/>
            <person name="Chen L.L."/>
            <person name="Kuo C.H."/>
        </authorList>
    </citation>
    <scope>NUCLEOTIDE SEQUENCE [LARGE SCALE GENOMIC DNA]</scope>
    <source>
        <strain evidence="2">EA-1</strain>
    </source>
</reference>
<dbReference type="PANTHER" id="PTHR13246:SF1">
    <property type="entry name" value="CYTOSOLIC ENDO-BETA-N-ACETYLGLUCOSAMINIDASE"/>
    <property type="match status" value="1"/>
</dbReference>
<dbReference type="STRING" id="1276229.SSYRP_v1c06900"/>
<dbReference type="Gene3D" id="3.20.20.80">
    <property type="entry name" value="Glycosidases"/>
    <property type="match status" value="1"/>
</dbReference>
<evidence type="ECO:0000313" key="2">
    <source>
        <dbReference type="EMBL" id="AGM26280.1"/>
    </source>
</evidence>
<dbReference type="KEGG" id="ssyr:SSYRP_v1c06900"/>
<protein>
    <recommendedName>
        <fullName evidence="1">Cytosolic endo-beta-N-acetylglucosaminidase TIM barrel domain-containing protein</fullName>
    </recommendedName>
</protein>
<dbReference type="PANTHER" id="PTHR13246">
    <property type="entry name" value="ENDO BETA N-ACETYLGLUCOSAMINIDASE"/>
    <property type="match status" value="1"/>
</dbReference>
<dbReference type="Gene3D" id="2.60.40.10">
    <property type="entry name" value="Immunoglobulins"/>
    <property type="match status" value="1"/>
</dbReference>
<dbReference type="eggNOG" id="COG4724">
    <property type="taxonomic scope" value="Bacteria"/>
</dbReference>
<dbReference type="Pfam" id="PF03644">
    <property type="entry name" value="Glyco_hydro_85"/>
    <property type="match status" value="1"/>
</dbReference>
<dbReference type="AlphaFoldDB" id="R4UJH0"/>
<dbReference type="EMBL" id="CP005078">
    <property type="protein sequence ID" value="AGM26280.1"/>
    <property type="molecule type" value="Genomic_DNA"/>
</dbReference>
<accession>R4UJH0</accession>
<dbReference type="GO" id="GO:0005829">
    <property type="term" value="C:cytosol"/>
    <property type="evidence" value="ECO:0007669"/>
    <property type="project" value="UniProtKB-SubCell"/>
</dbReference>
<dbReference type="PROSITE" id="PS51257">
    <property type="entry name" value="PROKAR_LIPOPROTEIN"/>
    <property type="match status" value="1"/>
</dbReference>
<dbReference type="InterPro" id="IPR032979">
    <property type="entry name" value="ENGase"/>
</dbReference>
<name>R4UJH0_9MOLU</name>
<dbReference type="InterPro" id="IPR054816">
    <property type="entry name" value="Lipoprotein_mollicutes-type_CS"/>
</dbReference>
<dbReference type="InterPro" id="IPR013783">
    <property type="entry name" value="Ig-like_fold"/>
</dbReference>
<organism evidence="2 3">
    <name type="scientific">Spiroplasma syrphidicola EA-1</name>
    <dbReference type="NCBI Taxonomy" id="1276229"/>
    <lineage>
        <taxon>Bacteria</taxon>
        <taxon>Bacillati</taxon>
        <taxon>Mycoplasmatota</taxon>
        <taxon>Mollicutes</taxon>
        <taxon>Entomoplasmatales</taxon>
        <taxon>Spiroplasmataceae</taxon>
        <taxon>Spiroplasma</taxon>
    </lineage>
</organism>
<dbReference type="NCBIfam" id="NF038029">
    <property type="entry name" value="LP_plasma"/>
    <property type="match status" value="1"/>
</dbReference>
<dbReference type="GO" id="GO:0033925">
    <property type="term" value="F:mannosyl-glycoprotein endo-beta-N-acetylglucosaminidase activity"/>
    <property type="evidence" value="ECO:0007669"/>
    <property type="project" value="InterPro"/>
</dbReference>
<proteinExistence type="predicted"/>
<feature type="domain" description="Cytosolic endo-beta-N-acetylglucosaminidase TIM barrel" evidence="1">
    <location>
        <begin position="186"/>
        <end position="332"/>
    </location>
</feature>